<gene>
    <name evidence="9" type="ORF">SUNI508_00390</name>
</gene>
<keyword evidence="6" id="KW-0539">Nucleus</keyword>
<name>A0ABR2V6K0_9PEZI</name>
<dbReference type="Gene3D" id="4.10.240.10">
    <property type="entry name" value="Zn(2)-C6 fungal-type DNA-binding domain"/>
    <property type="match status" value="1"/>
</dbReference>
<feature type="region of interest" description="Disordered" evidence="7">
    <location>
        <begin position="238"/>
        <end position="263"/>
    </location>
</feature>
<evidence type="ECO:0000256" key="6">
    <source>
        <dbReference type="ARBA" id="ARBA00023242"/>
    </source>
</evidence>
<dbReference type="InterPro" id="IPR001138">
    <property type="entry name" value="Zn2Cys6_DnaBD"/>
</dbReference>
<organism evidence="9 10">
    <name type="scientific">Seiridium unicorne</name>
    <dbReference type="NCBI Taxonomy" id="138068"/>
    <lineage>
        <taxon>Eukaryota</taxon>
        <taxon>Fungi</taxon>
        <taxon>Dikarya</taxon>
        <taxon>Ascomycota</taxon>
        <taxon>Pezizomycotina</taxon>
        <taxon>Sordariomycetes</taxon>
        <taxon>Xylariomycetidae</taxon>
        <taxon>Amphisphaeriales</taxon>
        <taxon>Sporocadaceae</taxon>
        <taxon>Seiridium</taxon>
    </lineage>
</organism>
<keyword evidence="10" id="KW-1185">Reference proteome</keyword>
<dbReference type="PROSITE" id="PS00463">
    <property type="entry name" value="ZN2_CY6_FUNGAL_1"/>
    <property type="match status" value="1"/>
</dbReference>
<dbReference type="EMBL" id="JARVKF010000112">
    <property type="protein sequence ID" value="KAK9422527.1"/>
    <property type="molecule type" value="Genomic_DNA"/>
</dbReference>
<dbReference type="SUPFAM" id="SSF57701">
    <property type="entry name" value="Zn2/Cys6 DNA-binding domain"/>
    <property type="match status" value="1"/>
</dbReference>
<protein>
    <submittedName>
        <fullName evidence="9">Zn(2)-C6 fungal-type domain-containing protein</fullName>
    </submittedName>
</protein>
<comment type="caution">
    <text evidence="9">The sequence shown here is derived from an EMBL/GenBank/DDBJ whole genome shotgun (WGS) entry which is preliminary data.</text>
</comment>
<reference evidence="9 10" key="1">
    <citation type="journal article" date="2024" name="J. Plant Pathol.">
        <title>Sequence and assembly of the genome of Seiridium unicorne, isolate CBS 538.82, causal agent of cypress canker disease.</title>
        <authorList>
            <person name="Scali E."/>
            <person name="Rocca G.D."/>
            <person name="Danti R."/>
            <person name="Garbelotto M."/>
            <person name="Barberini S."/>
            <person name="Baroncelli R."/>
            <person name="Emiliani G."/>
        </authorList>
    </citation>
    <scope>NUCLEOTIDE SEQUENCE [LARGE SCALE GENOMIC DNA]</scope>
    <source>
        <strain evidence="9 10">BM-138-508</strain>
    </source>
</reference>
<feature type="domain" description="Zn(2)-C6 fungal-type" evidence="8">
    <location>
        <begin position="201"/>
        <end position="232"/>
    </location>
</feature>
<dbReference type="PROSITE" id="PS50048">
    <property type="entry name" value="ZN2_CY6_FUNGAL_2"/>
    <property type="match status" value="1"/>
</dbReference>
<dbReference type="SMART" id="SM00066">
    <property type="entry name" value="GAL4"/>
    <property type="match status" value="1"/>
</dbReference>
<evidence type="ECO:0000256" key="2">
    <source>
        <dbReference type="ARBA" id="ARBA00022833"/>
    </source>
</evidence>
<feature type="region of interest" description="Disordered" evidence="7">
    <location>
        <begin position="1"/>
        <end position="20"/>
    </location>
</feature>
<feature type="compositionally biased region" description="Basic and acidic residues" evidence="7">
    <location>
        <begin position="242"/>
        <end position="255"/>
    </location>
</feature>
<evidence type="ECO:0000259" key="8">
    <source>
        <dbReference type="PROSITE" id="PS50048"/>
    </source>
</evidence>
<dbReference type="Proteomes" id="UP001408356">
    <property type="component" value="Unassembled WGS sequence"/>
</dbReference>
<keyword evidence="5" id="KW-0804">Transcription</keyword>
<proteinExistence type="predicted"/>
<keyword evidence="2" id="KW-0862">Zinc</keyword>
<dbReference type="Pfam" id="PF00172">
    <property type="entry name" value="Zn_clus"/>
    <property type="match status" value="1"/>
</dbReference>
<evidence type="ECO:0000313" key="9">
    <source>
        <dbReference type="EMBL" id="KAK9422527.1"/>
    </source>
</evidence>
<evidence type="ECO:0000256" key="7">
    <source>
        <dbReference type="SAM" id="MobiDB-lite"/>
    </source>
</evidence>
<keyword evidence="1" id="KW-0479">Metal-binding</keyword>
<dbReference type="InterPro" id="IPR050335">
    <property type="entry name" value="ERT1_acuK_gluconeogen_tf"/>
</dbReference>
<evidence type="ECO:0000313" key="10">
    <source>
        <dbReference type="Proteomes" id="UP001408356"/>
    </source>
</evidence>
<evidence type="ECO:0000256" key="1">
    <source>
        <dbReference type="ARBA" id="ARBA00022723"/>
    </source>
</evidence>
<feature type="compositionally biased region" description="Basic and acidic residues" evidence="7">
    <location>
        <begin position="608"/>
        <end position="617"/>
    </location>
</feature>
<feature type="compositionally biased region" description="Pro residues" evidence="7">
    <location>
        <begin position="48"/>
        <end position="62"/>
    </location>
</feature>
<feature type="compositionally biased region" description="Low complexity" evidence="7">
    <location>
        <begin position="526"/>
        <end position="542"/>
    </location>
</feature>
<dbReference type="CDD" id="cd00067">
    <property type="entry name" value="GAL4"/>
    <property type="match status" value="1"/>
</dbReference>
<accession>A0ABR2V6K0</accession>
<evidence type="ECO:0000256" key="5">
    <source>
        <dbReference type="ARBA" id="ARBA00023163"/>
    </source>
</evidence>
<feature type="region of interest" description="Disordered" evidence="7">
    <location>
        <begin position="499"/>
        <end position="617"/>
    </location>
</feature>
<feature type="compositionally biased region" description="Basic and acidic residues" evidence="7">
    <location>
        <begin position="502"/>
        <end position="514"/>
    </location>
</feature>
<keyword evidence="3" id="KW-0805">Transcription regulation</keyword>
<dbReference type="InterPro" id="IPR036864">
    <property type="entry name" value="Zn2-C6_fun-type_DNA-bd_sf"/>
</dbReference>
<feature type="region of interest" description="Disordered" evidence="7">
    <location>
        <begin position="42"/>
        <end position="195"/>
    </location>
</feature>
<feature type="region of interest" description="Disordered" evidence="7">
    <location>
        <begin position="290"/>
        <end position="312"/>
    </location>
</feature>
<evidence type="ECO:0000256" key="3">
    <source>
        <dbReference type="ARBA" id="ARBA00023015"/>
    </source>
</evidence>
<dbReference type="PANTHER" id="PTHR47659:SF4">
    <property type="entry name" value="ZN(II)2CYS6 TRANSCRIPTION FACTOR (EUROFUNG)"/>
    <property type="match status" value="1"/>
</dbReference>
<sequence length="617" mass="67644">MQAYHRPGEQTYARFGHRRGASDQARFAGDLTWATTETECRFGTRAYPSPPMSGSPPLPPKPVQEAGDRGHSSYQATSHDAYRPALTVQGGDFRAAHLPPVSGQARPPPPLTATSGVRPYPLETADRTGYPTSRPDEGLGRPMTLPALPSSQQPHYPLPPVPGSMPTTSPYSLPPRPPTSEGAPYTSPKSQRKTKGHVASACVPCKRAHLRCDAQRPCSRCLSNGKEDACVDVQHKKRGRPRLRDDRETRFDSSRFQHPADPMRRPVSLYAPVSAPAVAFDDPLRRSQSYRVLKSQPSEPTPPRYLERGSASDANVFPPPLMIPSRPLEPIAFLTVDLEIARVSNTFVDAIGAGVAQAILGRKLEEITAPQERDRVAGLQRALQEEQGRKEPNYLPPIFGRQELERIVHSLPLDSEFISRLSLDRHDSFTFLTAQRQGRQFPIRVGLAKEDSVYFVVLLLNIQPQIYAHPPPSPHSREIPYSYHTQPFAPQLTPVSASFETNRPRLGDPREQREGSLVPRQPVSAGQVPTGPSPGVSPNVPSYAASSGRFEHPAGPSYQIPRSELPATRAPVQPGYQLPPIRSQGHPSHPSPASDPRAGRVDIGGLIDRPDVGRRGP</sequence>
<keyword evidence="4" id="KW-0238">DNA-binding</keyword>
<dbReference type="PANTHER" id="PTHR47659">
    <property type="entry name" value="ZN(II)2CYS6 TRANSCRIPTION FACTOR (EUROFUNG)-RELATED"/>
    <property type="match status" value="1"/>
</dbReference>
<evidence type="ECO:0000256" key="4">
    <source>
        <dbReference type="ARBA" id="ARBA00023125"/>
    </source>
</evidence>